<sequence>MQSSDLPTYASIVFEAPPPTYSASSTNVAPSTDAALPTNTVFSTDDAPTIRDTPPTTTASYTIPAPSATVAPSATNAPPTTTTRPTCVAPTAYRIGGVTLEAPRVELDHLRAHLALLRTFKSLRTLIEDAAELGLQGLRMGTTARWAWFVGLAVERFQRWAAVVRHESLFTWVATDLPPIDVLMVWHAYLLNPGWYAEDCVRLPIMETMRELGDRFVHAVAEMGDPEQYRASPERIASWQEQTDTPWDPLEAAIQMTHKTIECPSCRAFNEVPYLTTDGTGYAQHNFSYYCACGFEVTRATLAVRKFVGDLTKPYLDSRDPGWSYGGYMAGTLHTETRAKATRRAEVVKNAILRTEWFRKWDKSMPRNEWETGILQKLGYSFARARRIVGLALEPADSRLPTRIFSAYTDDLPFSIDLVGAVVRQGAFIDKMHEFGWTRPGYFDDEEDELVLVHATARYHAFLDLMSSSPSSFFVPTLDIDLVWHSHQLMGSRYAGDCIQYVKRYVDHDDKVEENHLATSFDMTSRAWQERFHLPYTHCGCPLPGESIGRRLSRLSLGLFHKHGPDLSLELLPPAREDALSATHPSEHNSVESGRSIFLKWQRRQRMDKLARRRKRDTERAVAGRMDADVYQRGRTHDAAFLVPVPFYSPVAACVVVVNPLGPLPGAAPTDVNLCAVGAGACRVADASIDALKWSNARCVGGGSGGSGGGGGSGRQGGRTGIGRSGGVGIGGFPGPGVVGGVGFATGAMIGGPAWTGSACGAGFPASCGCGSGGSVGGGGGSAGGAGCGGGGRSGSGCGGGGGGGGGSGGVASCGGGGGVGPSC</sequence>
<reference evidence="2 3" key="1">
    <citation type="journal article" date="2018" name="Sci. Rep.">
        <title>Genome sequence of the cauliflower mushroom Sparassis crispa (Hanabiratake) and its association with beneficial usage.</title>
        <authorList>
            <person name="Kiyama R."/>
            <person name="Furutani Y."/>
            <person name="Kawaguchi K."/>
            <person name="Nakanishi T."/>
        </authorList>
    </citation>
    <scope>NUCLEOTIDE SEQUENCE [LARGE SCALE GENOMIC DNA]</scope>
</reference>
<organism evidence="2 3">
    <name type="scientific">Sparassis crispa</name>
    <dbReference type="NCBI Taxonomy" id="139825"/>
    <lineage>
        <taxon>Eukaryota</taxon>
        <taxon>Fungi</taxon>
        <taxon>Dikarya</taxon>
        <taxon>Basidiomycota</taxon>
        <taxon>Agaricomycotina</taxon>
        <taxon>Agaricomycetes</taxon>
        <taxon>Polyporales</taxon>
        <taxon>Sparassidaceae</taxon>
        <taxon>Sparassis</taxon>
    </lineage>
</organism>
<dbReference type="PANTHER" id="PTHR34365">
    <property type="entry name" value="ENOLASE (DUF1399)"/>
    <property type="match status" value="1"/>
</dbReference>
<dbReference type="STRING" id="139825.A0A401H591"/>
<evidence type="ECO:0000256" key="1">
    <source>
        <dbReference type="SAM" id="MobiDB-lite"/>
    </source>
</evidence>
<dbReference type="RefSeq" id="XP_027620497.1">
    <property type="nucleotide sequence ID" value="XM_027764696.1"/>
</dbReference>
<protein>
    <submittedName>
        <fullName evidence="2">Uncharacterized protein</fullName>
    </submittedName>
</protein>
<feature type="compositionally biased region" description="Low complexity" evidence="1">
    <location>
        <begin position="62"/>
        <end position="85"/>
    </location>
</feature>
<keyword evidence="3" id="KW-1185">Reference proteome</keyword>
<feature type="region of interest" description="Disordered" evidence="1">
    <location>
        <begin position="20"/>
        <end position="85"/>
    </location>
</feature>
<dbReference type="OrthoDB" id="2684236at2759"/>
<dbReference type="InParanoid" id="A0A401H591"/>
<dbReference type="GeneID" id="38786501"/>
<evidence type="ECO:0000313" key="2">
    <source>
        <dbReference type="EMBL" id="GBE89584.1"/>
    </source>
</evidence>
<dbReference type="Proteomes" id="UP000287166">
    <property type="component" value="Unassembled WGS sequence"/>
</dbReference>
<dbReference type="PANTHER" id="PTHR34365:SF7">
    <property type="entry name" value="GLYCINE-RICH DOMAIN-CONTAINING PROTEIN 1"/>
    <property type="match status" value="1"/>
</dbReference>
<feature type="compositionally biased region" description="Polar residues" evidence="1">
    <location>
        <begin position="21"/>
        <end position="30"/>
    </location>
</feature>
<accession>A0A401H591</accession>
<comment type="caution">
    <text evidence="2">The sequence shown here is derived from an EMBL/GenBank/DDBJ whole genome shotgun (WGS) entry which is preliminary data.</text>
</comment>
<dbReference type="Pfam" id="PF07173">
    <property type="entry name" value="GRDP-like"/>
    <property type="match status" value="1"/>
</dbReference>
<gene>
    <name evidence="2" type="ORF">SCP_1602470</name>
</gene>
<name>A0A401H591_9APHY</name>
<dbReference type="EMBL" id="BFAD01000016">
    <property type="protein sequence ID" value="GBE89584.1"/>
    <property type="molecule type" value="Genomic_DNA"/>
</dbReference>
<dbReference type="InterPro" id="IPR009836">
    <property type="entry name" value="GRDP-like"/>
</dbReference>
<evidence type="ECO:0000313" key="3">
    <source>
        <dbReference type="Proteomes" id="UP000287166"/>
    </source>
</evidence>
<proteinExistence type="predicted"/>
<dbReference type="AlphaFoldDB" id="A0A401H591"/>